<reference evidence="2" key="1">
    <citation type="submission" date="2016-11" db="UniProtKB">
        <authorList>
            <consortium name="WormBaseParasite"/>
        </authorList>
    </citation>
    <scope>IDENTIFICATION</scope>
</reference>
<proteinExistence type="predicted"/>
<organism evidence="1 2">
    <name type="scientific">Macrostomum lignano</name>
    <dbReference type="NCBI Taxonomy" id="282301"/>
    <lineage>
        <taxon>Eukaryota</taxon>
        <taxon>Metazoa</taxon>
        <taxon>Spiralia</taxon>
        <taxon>Lophotrochozoa</taxon>
        <taxon>Platyhelminthes</taxon>
        <taxon>Rhabditophora</taxon>
        <taxon>Macrostomorpha</taxon>
        <taxon>Macrostomida</taxon>
        <taxon>Macrostomidae</taxon>
        <taxon>Macrostomum</taxon>
    </lineage>
</organism>
<sequence>SLGIQEPQSTFERRRRSGQRANVQYIGLLLVATCALRRCAQKRASLGDRLLMEPELNAAVRLSALTRILRLHSVLNKLTAFDGSAHWESPELRDGIRRTI</sequence>
<name>A0A1I8FDN2_9PLAT</name>
<keyword evidence="1" id="KW-1185">Reference proteome</keyword>
<dbReference type="WBParaSite" id="maker-unitig_30686-snap-gene-0.1-mRNA-1">
    <property type="protein sequence ID" value="maker-unitig_30686-snap-gene-0.1-mRNA-1"/>
    <property type="gene ID" value="maker-unitig_30686-snap-gene-0.1"/>
</dbReference>
<evidence type="ECO:0000313" key="1">
    <source>
        <dbReference type="Proteomes" id="UP000095280"/>
    </source>
</evidence>
<dbReference type="Proteomes" id="UP000095280">
    <property type="component" value="Unplaced"/>
</dbReference>
<accession>A0A1I8FDN2</accession>
<evidence type="ECO:0000313" key="2">
    <source>
        <dbReference type="WBParaSite" id="maker-unitig_30686-snap-gene-0.1-mRNA-1"/>
    </source>
</evidence>
<dbReference type="AlphaFoldDB" id="A0A1I8FDN2"/>
<protein>
    <submittedName>
        <fullName evidence="2">IS4 family transposase</fullName>
    </submittedName>
</protein>